<keyword evidence="3 7" id="KW-0479">Metal-binding</keyword>
<keyword evidence="6" id="KW-0503">Monooxygenase</keyword>
<keyword evidence="4" id="KW-0560">Oxidoreductase</keyword>
<dbReference type="InterPro" id="IPR002401">
    <property type="entry name" value="Cyt_P450_E_grp-I"/>
</dbReference>
<dbReference type="GO" id="GO:0016705">
    <property type="term" value="F:oxidoreductase activity, acting on paired donors, with incorporation or reduction of molecular oxygen"/>
    <property type="evidence" value="ECO:0007669"/>
    <property type="project" value="InterPro"/>
</dbReference>
<dbReference type="GO" id="GO:0005506">
    <property type="term" value="F:iron ion binding"/>
    <property type="evidence" value="ECO:0007669"/>
    <property type="project" value="InterPro"/>
</dbReference>
<evidence type="ECO:0000256" key="6">
    <source>
        <dbReference type="ARBA" id="ARBA00023033"/>
    </source>
</evidence>
<evidence type="ECO:0000313" key="8">
    <source>
        <dbReference type="EMBL" id="GIZ48392.1"/>
    </source>
</evidence>
<evidence type="ECO:0000256" key="5">
    <source>
        <dbReference type="ARBA" id="ARBA00023004"/>
    </source>
</evidence>
<comment type="similarity">
    <text evidence="2">Belongs to the cytochrome P450 family.</text>
</comment>
<dbReference type="GO" id="GO:0004497">
    <property type="term" value="F:monooxygenase activity"/>
    <property type="evidence" value="ECO:0007669"/>
    <property type="project" value="UniProtKB-KW"/>
</dbReference>
<comment type="cofactor">
    <cofactor evidence="1 7">
        <name>heme</name>
        <dbReference type="ChEBI" id="CHEBI:30413"/>
    </cofactor>
</comment>
<dbReference type="Pfam" id="PF00067">
    <property type="entry name" value="p450"/>
    <property type="match status" value="1"/>
</dbReference>
<evidence type="ECO:0000256" key="7">
    <source>
        <dbReference type="PIRSR" id="PIRSR602401-1"/>
    </source>
</evidence>
<reference evidence="8 9" key="1">
    <citation type="submission" date="2021-01" db="EMBL/GenBank/DDBJ databases">
        <title>Cercospora kikuchii MAFF 305040 whole genome shotgun sequence.</title>
        <authorList>
            <person name="Kashiwa T."/>
            <person name="Suzuki T."/>
        </authorList>
    </citation>
    <scope>NUCLEOTIDE SEQUENCE [LARGE SCALE GENOMIC DNA]</scope>
    <source>
        <strain evidence="8 9">MAFF 305040</strain>
    </source>
</reference>
<accession>A0A9P3FKB3</accession>
<dbReference type="CDD" id="cd11062">
    <property type="entry name" value="CYP58-like"/>
    <property type="match status" value="1"/>
</dbReference>
<proteinExistence type="inferred from homology"/>
<gene>
    <name evidence="8" type="ORF">CKM354_001145400</name>
</gene>
<dbReference type="InterPro" id="IPR036396">
    <property type="entry name" value="Cyt_P450_sf"/>
</dbReference>
<dbReference type="OrthoDB" id="3945418at2759"/>
<protein>
    <recommendedName>
        <fullName evidence="10">Cytochrome P450</fullName>
    </recommendedName>
</protein>
<evidence type="ECO:0000256" key="2">
    <source>
        <dbReference type="ARBA" id="ARBA00010617"/>
    </source>
</evidence>
<dbReference type="AlphaFoldDB" id="A0A9P3FKB3"/>
<evidence type="ECO:0000256" key="3">
    <source>
        <dbReference type="ARBA" id="ARBA00022723"/>
    </source>
</evidence>
<dbReference type="RefSeq" id="XP_044662879.1">
    <property type="nucleotide sequence ID" value="XM_044806944.1"/>
</dbReference>
<evidence type="ECO:0000313" key="9">
    <source>
        <dbReference type="Proteomes" id="UP000825890"/>
    </source>
</evidence>
<dbReference type="GeneID" id="68297029"/>
<dbReference type="PRINTS" id="PR00463">
    <property type="entry name" value="EP450I"/>
</dbReference>
<feature type="binding site" description="axial binding residue" evidence="7">
    <location>
        <position position="510"/>
    </location>
    <ligand>
        <name>heme</name>
        <dbReference type="ChEBI" id="CHEBI:30413"/>
    </ligand>
    <ligandPart>
        <name>Fe</name>
        <dbReference type="ChEBI" id="CHEBI:18248"/>
    </ligandPart>
</feature>
<dbReference type="GO" id="GO:0020037">
    <property type="term" value="F:heme binding"/>
    <property type="evidence" value="ECO:0007669"/>
    <property type="project" value="InterPro"/>
</dbReference>
<comment type="caution">
    <text evidence="8">The sequence shown here is derived from an EMBL/GenBank/DDBJ whole genome shotgun (WGS) entry which is preliminary data.</text>
</comment>
<sequence length="568" mass="64916">MPYNTARATLIALTICLARLFCYSLTATTIFHWTWNVAWHYSHASRPSTETALSRAIRAATYDAVADFFVLTSASVSILLVWATQRIIYRLYLHPLAGFPGPKIAAFTRAYEFYYDVILSGNYTFAIKEMHQRYGPIIRISPHELHIHDPDFEDEIYTGASKPREKYPWALGMFGTSSGFIVARGHDLHRKRRAPVNSFFSKKAVTELSPLIQGHIQNFCRRVKEFKGTEKPLRLDHAYTALTMDIISDYSYGASYGGLNTPDMMAGFVTAVSRGAETLHINKFFPWFIYTMKALPAWIVVKLNPSFGGMIRMQEKQAEDVDEVIRNHGQLKKNGRRTIFHELWNSPELLEEDHNRQHMLNEAQTFIGAGTFTTSSHLTNTTFHLLSNPACLQRLRTELRELITDSHALPPLSSLERLPYFTAVIQEGHRVAVGAGHRLARISPVLPIQYKDWTIPPGVPVGMSNWLTAFDPTLFPDPHTFRPERFLRDTEGSDRARKMFSPYSKGTRSCLGMNLAQAELYMTLATVFGSEKFDFKLWETVKEDVEPYRDYFSPWPRKDARGLRVLVE</sequence>
<dbReference type="SUPFAM" id="SSF48264">
    <property type="entry name" value="Cytochrome P450"/>
    <property type="match status" value="1"/>
</dbReference>
<dbReference type="PANTHER" id="PTHR24305">
    <property type="entry name" value="CYTOCHROME P450"/>
    <property type="match status" value="1"/>
</dbReference>
<keyword evidence="5 7" id="KW-0408">Iron</keyword>
<dbReference type="InterPro" id="IPR050121">
    <property type="entry name" value="Cytochrome_P450_monoxygenase"/>
</dbReference>
<dbReference type="Proteomes" id="UP000825890">
    <property type="component" value="Unassembled WGS sequence"/>
</dbReference>
<keyword evidence="9" id="KW-1185">Reference proteome</keyword>
<evidence type="ECO:0000256" key="4">
    <source>
        <dbReference type="ARBA" id="ARBA00023002"/>
    </source>
</evidence>
<dbReference type="PANTHER" id="PTHR24305:SF157">
    <property type="entry name" value="N-ACETYLTRYPTOPHAN 6-HYDROXYLASE IVOC-RELATED"/>
    <property type="match status" value="1"/>
</dbReference>
<evidence type="ECO:0008006" key="10">
    <source>
        <dbReference type="Google" id="ProtNLM"/>
    </source>
</evidence>
<keyword evidence="7" id="KW-0349">Heme</keyword>
<dbReference type="EMBL" id="BOLY01000008">
    <property type="protein sequence ID" value="GIZ48392.1"/>
    <property type="molecule type" value="Genomic_DNA"/>
</dbReference>
<dbReference type="Gene3D" id="1.10.630.10">
    <property type="entry name" value="Cytochrome P450"/>
    <property type="match status" value="1"/>
</dbReference>
<dbReference type="InterPro" id="IPR001128">
    <property type="entry name" value="Cyt_P450"/>
</dbReference>
<organism evidence="8 9">
    <name type="scientific">Cercospora kikuchii</name>
    <dbReference type="NCBI Taxonomy" id="84275"/>
    <lineage>
        <taxon>Eukaryota</taxon>
        <taxon>Fungi</taxon>
        <taxon>Dikarya</taxon>
        <taxon>Ascomycota</taxon>
        <taxon>Pezizomycotina</taxon>
        <taxon>Dothideomycetes</taxon>
        <taxon>Dothideomycetidae</taxon>
        <taxon>Mycosphaerellales</taxon>
        <taxon>Mycosphaerellaceae</taxon>
        <taxon>Cercospora</taxon>
    </lineage>
</organism>
<evidence type="ECO:0000256" key="1">
    <source>
        <dbReference type="ARBA" id="ARBA00001971"/>
    </source>
</evidence>
<name>A0A9P3FKB3_9PEZI</name>